<evidence type="ECO:0000313" key="2">
    <source>
        <dbReference type="Proteomes" id="UP000050326"/>
    </source>
</evidence>
<organism evidence="1 2">
    <name type="scientific">Oxobacter pfennigii</name>
    <dbReference type="NCBI Taxonomy" id="36849"/>
    <lineage>
        <taxon>Bacteria</taxon>
        <taxon>Bacillati</taxon>
        <taxon>Bacillota</taxon>
        <taxon>Clostridia</taxon>
        <taxon>Eubacteriales</taxon>
        <taxon>Clostridiaceae</taxon>
        <taxon>Oxobacter</taxon>
    </lineage>
</organism>
<name>A0A0N8NT07_9CLOT</name>
<protein>
    <recommendedName>
        <fullName evidence="3">Phage tail assembly protein</fullName>
    </recommendedName>
</protein>
<sequence length="120" mass="13923">MSFQIEYNFELQRGYVDKDGNIHKKGIMRLATAADEILPMRDVRVQQNQSYLNVIILSRVVTRLGDLKTIDAEVIENLFTADMDYLKKFYERINKASSPKYKFVCSKCGHENEADLDLLL</sequence>
<evidence type="ECO:0008006" key="3">
    <source>
        <dbReference type="Google" id="ProtNLM"/>
    </source>
</evidence>
<proteinExistence type="predicted"/>
<dbReference type="STRING" id="36849.OXPF_29450"/>
<dbReference type="RefSeq" id="WP_054875940.1">
    <property type="nucleotide sequence ID" value="NZ_LKET01000039.1"/>
</dbReference>
<gene>
    <name evidence="1" type="ORF">OXPF_29450</name>
</gene>
<reference evidence="1 2" key="1">
    <citation type="submission" date="2015-09" db="EMBL/GenBank/DDBJ databases">
        <title>Genome sequence of Oxobacter pfennigii DSM 3222.</title>
        <authorList>
            <person name="Poehlein A."/>
            <person name="Bengelsdorf F.R."/>
            <person name="Schiel-Bengelsdorf B."/>
            <person name="Duerre P."/>
            <person name="Daniel R."/>
        </authorList>
    </citation>
    <scope>NUCLEOTIDE SEQUENCE [LARGE SCALE GENOMIC DNA]</scope>
    <source>
        <strain evidence="1 2">DSM 3222</strain>
    </source>
</reference>
<dbReference type="EMBL" id="LKET01000039">
    <property type="protein sequence ID" value="KPU43504.1"/>
    <property type="molecule type" value="Genomic_DNA"/>
</dbReference>
<evidence type="ECO:0000313" key="1">
    <source>
        <dbReference type="EMBL" id="KPU43504.1"/>
    </source>
</evidence>
<dbReference type="AlphaFoldDB" id="A0A0N8NT07"/>
<keyword evidence="2" id="KW-1185">Reference proteome</keyword>
<dbReference type="OrthoDB" id="9802230at2"/>
<dbReference type="PATRIC" id="fig|36849.3.peg.3115"/>
<accession>A0A0N8NT07</accession>
<comment type="caution">
    <text evidence="1">The sequence shown here is derived from an EMBL/GenBank/DDBJ whole genome shotgun (WGS) entry which is preliminary data.</text>
</comment>
<dbReference type="Proteomes" id="UP000050326">
    <property type="component" value="Unassembled WGS sequence"/>
</dbReference>